<reference evidence="2 3" key="1">
    <citation type="submission" date="2021-01" db="EMBL/GenBank/DDBJ databases">
        <title>Whole genome shotgun sequence of Plantactinospora endophytica NBRC 110450.</title>
        <authorList>
            <person name="Komaki H."/>
            <person name="Tamura T."/>
        </authorList>
    </citation>
    <scope>NUCLEOTIDE SEQUENCE [LARGE SCALE GENOMIC DNA]</scope>
    <source>
        <strain evidence="2 3">NBRC 110450</strain>
    </source>
</reference>
<comment type="caution">
    <text evidence="2">The sequence shown here is derived from an EMBL/GenBank/DDBJ whole genome shotgun (WGS) entry which is preliminary data.</text>
</comment>
<name>A0ABQ4E8W0_9ACTN</name>
<proteinExistence type="predicted"/>
<dbReference type="Proteomes" id="UP000646749">
    <property type="component" value="Unassembled WGS sequence"/>
</dbReference>
<evidence type="ECO:0000313" key="3">
    <source>
        <dbReference type="Proteomes" id="UP000646749"/>
    </source>
</evidence>
<evidence type="ECO:0000256" key="1">
    <source>
        <dbReference type="SAM" id="MobiDB-lite"/>
    </source>
</evidence>
<gene>
    <name evidence="2" type="ORF">Pen02_61180</name>
</gene>
<dbReference type="EMBL" id="BONW01000034">
    <property type="protein sequence ID" value="GIG91182.1"/>
    <property type="molecule type" value="Genomic_DNA"/>
</dbReference>
<organism evidence="2 3">
    <name type="scientific">Plantactinospora endophytica</name>
    <dbReference type="NCBI Taxonomy" id="673535"/>
    <lineage>
        <taxon>Bacteria</taxon>
        <taxon>Bacillati</taxon>
        <taxon>Actinomycetota</taxon>
        <taxon>Actinomycetes</taxon>
        <taxon>Micromonosporales</taxon>
        <taxon>Micromonosporaceae</taxon>
        <taxon>Plantactinospora</taxon>
    </lineage>
</organism>
<feature type="region of interest" description="Disordered" evidence="1">
    <location>
        <begin position="58"/>
        <end position="82"/>
    </location>
</feature>
<keyword evidence="3" id="KW-1185">Reference proteome</keyword>
<sequence length="118" mass="12383">MGHAVLHDYARWRRGRRGAGRYRCRDQGQSDRVRPENLHGTCCWHGVAPLDQSSWAGAGAVLPGGPDRLSRPSDRALSASDDAAHSGVVGMVGAGRAENGLDYGGKEIADGGDIDGSS</sequence>
<accession>A0ABQ4E8W0</accession>
<protein>
    <submittedName>
        <fullName evidence="2">Uncharacterized protein</fullName>
    </submittedName>
</protein>
<evidence type="ECO:0000313" key="2">
    <source>
        <dbReference type="EMBL" id="GIG91182.1"/>
    </source>
</evidence>